<evidence type="ECO:0000256" key="2">
    <source>
        <dbReference type="ARBA" id="ARBA00022448"/>
    </source>
</evidence>
<evidence type="ECO:0000256" key="6">
    <source>
        <dbReference type="SAM" id="MobiDB-lite"/>
    </source>
</evidence>
<organism evidence="8 9">
    <name type="scientific">Paramecium sonneborni</name>
    <dbReference type="NCBI Taxonomy" id="65129"/>
    <lineage>
        <taxon>Eukaryota</taxon>
        <taxon>Sar</taxon>
        <taxon>Alveolata</taxon>
        <taxon>Ciliophora</taxon>
        <taxon>Intramacronucleata</taxon>
        <taxon>Oligohymenophorea</taxon>
        <taxon>Peniculida</taxon>
        <taxon>Parameciidae</taxon>
        <taxon>Paramecium</taxon>
    </lineage>
</organism>
<evidence type="ECO:0000313" key="9">
    <source>
        <dbReference type="Proteomes" id="UP000692954"/>
    </source>
</evidence>
<dbReference type="Pfam" id="PF07690">
    <property type="entry name" value="MFS_1"/>
    <property type="match status" value="1"/>
</dbReference>
<evidence type="ECO:0000256" key="4">
    <source>
        <dbReference type="ARBA" id="ARBA00022989"/>
    </source>
</evidence>
<feature type="transmembrane region" description="Helical" evidence="7">
    <location>
        <begin position="477"/>
        <end position="495"/>
    </location>
</feature>
<feature type="transmembrane region" description="Helical" evidence="7">
    <location>
        <begin position="323"/>
        <end position="344"/>
    </location>
</feature>
<dbReference type="EMBL" id="CAJJDN010000084">
    <property type="protein sequence ID" value="CAD8105267.1"/>
    <property type="molecule type" value="Genomic_DNA"/>
</dbReference>
<feature type="transmembrane region" description="Helical" evidence="7">
    <location>
        <begin position="250"/>
        <end position="272"/>
    </location>
</feature>
<proteinExistence type="predicted"/>
<sequence length="530" mass="58612">MEQRDGQSIGQTNGLALTTGHGGSEQNKLLHKMSESSSPMKTDLQINQNKEIYSDEEMKNFTKRGIISLIGGVILHLELGTFYVWGSISPYVAAWMREKDKGVTLNFMAIIFPILGVITMSVLSFGIKIAERIGFKVTIGIGSFTIALAFLIISFIQEIGGFIAVYCIMVGISGGLLYMLPIICGWRYFPNRRGLVSGMTIGGYGFGSFIFNFVCKAIANPNNLKPTVIEKEDGKDVKYFDNQVGDEVPLMLQVLAASYLGLGIIATIMIRYPSEIDPDKMLATLDAEEQKKRKEGAAPPPPPVLPAHKECVEVSRGIKHPSFVILQLIVLMSCTFGMLISNCYKYYGLELGIDDATLTATGSVAGVMNGSSRFFWATLTDKTSYKFTFTLISILNLITTAILPYNKDGIGYLLLIAVVYLAEGGLLATYPVICAKIYGKKIGGLMYGFMFFFVGVSNMIGYILYAFARKQIKWEGVFWICFSLNVIGIILGLVLKEVGYDWRDQAVIDAEKEKEQEKERELQNLAQNQN</sequence>
<dbReference type="GO" id="GO:0022857">
    <property type="term" value="F:transmembrane transporter activity"/>
    <property type="evidence" value="ECO:0007669"/>
    <property type="project" value="InterPro"/>
</dbReference>
<dbReference type="AlphaFoldDB" id="A0A8S1PPG6"/>
<evidence type="ECO:0000256" key="7">
    <source>
        <dbReference type="SAM" id="Phobius"/>
    </source>
</evidence>
<dbReference type="PANTHER" id="PTHR43385:SF1">
    <property type="entry name" value="RIBOFLAVIN TRANSPORTER RIBJ"/>
    <property type="match status" value="1"/>
</dbReference>
<dbReference type="InterPro" id="IPR052983">
    <property type="entry name" value="MFS_Riboflavin_Transporter"/>
</dbReference>
<name>A0A8S1PPG6_9CILI</name>
<evidence type="ECO:0000313" key="8">
    <source>
        <dbReference type="EMBL" id="CAD8105267.1"/>
    </source>
</evidence>
<dbReference type="Proteomes" id="UP000692954">
    <property type="component" value="Unassembled WGS sequence"/>
</dbReference>
<keyword evidence="3 7" id="KW-0812">Transmembrane</keyword>
<feature type="transmembrane region" description="Helical" evidence="7">
    <location>
        <begin position="201"/>
        <end position="219"/>
    </location>
</feature>
<feature type="transmembrane region" description="Helical" evidence="7">
    <location>
        <begin position="356"/>
        <end position="375"/>
    </location>
</feature>
<feature type="transmembrane region" description="Helical" evidence="7">
    <location>
        <begin position="411"/>
        <end position="433"/>
    </location>
</feature>
<keyword evidence="2" id="KW-0813">Transport</keyword>
<reference evidence="8" key="1">
    <citation type="submission" date="2021-01" db="EMBL/GenBank/DDBJ databases">
        <authorList>
            <consortium name="Genoscope - CEA"/>
            <person name="William W."/>
        </authorList>
    </citation>
    <scope>NUCLEOTIDE SEQUENCE</scope>
</reference>
<keyword evidence="4 7" id="KW-1133">Transmembrane helix</keyword>
<feature type="transmembrane region" description="Helical" evidence="7">
    <location>
        <begin position="137"/>
        <end position="157"/>
    </location>
</feature>
<feature type="transmembrane region" description="Helical" evidence="7">
    <location>
        <begin position="105"/>
        <end position="125"/>
    </location>
</feature>
<accession>A0A8S1PPG6</accession>
<evidence type="ECO:0000256" key="3">
    <source>
        <dbReference type="ARBA" id="ARBA00022692"/>
    </source>
</evidence>
<feature type="transmembrane region" description="Helical" evidence="7">
    <location>
        <begin position="66"/>
        <end position="85"/>
    </location>
</feature>
<feature type="transmembrane region" description="Helical" evidence="7">
    <location>
        <begin position="445"/>
        <end position="465"/>
    </location>
</feature>
<feature type="compositionally biased region" description="Polar residues" evidence="6">
    <location>
        <begin position="1"/>
        <end position="16"/>
    </location>
</feature>
<dbReference type="PANTHER" id="PTHR43385">
    <property type="entry name" value="RIBOFLAVIN TRANSPORTER RIBJ"/>
    <property type="match status" value="1"/>
</dbReference>
<evidence type="ECO:0000256" key="5">
    <source>
        <dbReference type="ARBA" id="ARBA00023136"/>
    </source>
</evidence>
<dbReference type="InterPro" id="IPR011701">
    <property type="entry name" value="MFS"/>
</dbReference>
<feature type="region of interest" description="Disordered" evidence="6">
    <location>
        <begin position="1"/>
        <end position="26"/>
    </location>
</feature>
<feature type="transmembrane region" description="Helical" evidence="7">
    <location>
        <begin position="387"/>
        <end position="405"/>
    </location>
</feature>
<gene>
    <name evidence="8" type="ORF">PSON_ATCC_30995.1.T0840054</name>
</gene>
<dbReference type="OrthoDB" id="286777at2759"/>
<comment type="caution">
    <text evidence="8">The sequence shown here is derived from an EMBL/GenBank/DDBJ whole genome shotgun (WGS) entry which is preliminary data.</text>
</comment>
<evidence type="ECO:0000256" key="1">
    <source>
        <dbReference type="ARBA" id="ARBA00004141"/>
    </source>
</evidence>
<keyword evidence="5 7" id="KW-0472">Membrane</keyword>
<keyword evidence="9" id="KW-1185">Reference proteome</keyword>
<comment type="subcellular location">
    <subcellularLocation>
        <location evidence="1">Membrane</location>
        <topology evidence="1">Multi-pass membrane protein</topology>
    </subcellularLocation>
</comment>
<protein>
    <submittedName>
        <fullName evidence="8">Uncharacterized protein</fullName>
    </submittedName>
</protein>
<feature type="transmembrane region" description="Helical" evidence="7">
    <location>
        <begin position="163"/>
        <end position="189"/>
    </location>
</feature>
<dbReference type="GO" id="GO:0016020">
    <property type="term" value="C:membrane"/>
    <property type="evidence" value="ECO:0007669"/>
    <property type="project" value="UniProtKB-SubCell"/>
</dbReference>